<dbReference type="FunFam" id="1.10.472.80:FF:000046">
    <property type="entry name" value="TBC domain-containing protein"/>
    <property type="match status" value="1"/>
</dbReference>
<dbReference type="AlphaFoldDB" id="A0A0A1SN52"/>
<feature type="compositionally biased region" description="Low complexity" evidence="1">
    <location>
        <begin position="15"/>
        <end position="31"/>
    </location>
</feature>
<dbReference type="InterPro" id="IPR000195">
    <property type="entry name" value="Rab-GAP-TBC_dom"/>
</dbReference>
<protein>
    <submittedName>
        <fullName evidence="3">Putative TBC domain-containing protein</fullName>
    </submittedName>
</protein>
<feature type="compositionally biased region" description="Low complexity" evidence="1">
    <location>
        <begin position="40"/>
        <end position="74"/>
    </location>
</feature>
<dbReference type="STRING" id="1531966.A0A0A1SN52"/>
<feature type="region of interest" description="Disordered" evidence="1">
    <location>
        <begin position="297"/>
        <end position="338"/>
    </location>
</feature>
<dbReference type="OrthoDB" id="294251at2759"/>
<dbReference type="SMART" id="SM00164">
    <property type="entry name" value="TBC"/>
    <property type="match status" value="1"/>
</dbReference>
<evidence type="ECO:0000313" key="4">
    <source>
        <dbReference type="Proteomes" id="UP000039046"/>
    </source>
</evidence>
<feature type="compositionally biased region" description="Low complexity" evidence="1">
    <location>
        <begin position="1041"/>
        <end position="1058"/>
    </location>
</feature>
<dbReference type="GO" id="GO:0005096">
    <property type="term" value="F:GTPase activator activity"/>
    <property type="evidence" value="ECO:0007669"/>
    <property type="project" value="TreeGrafter"/>
</dbReference>
<keyword evidence="4" id="KW-1185">Reference proteome</keyword>
<dbReference type="SUPFAM" id="SSF47923">
    <property type="entry name" value="Ypt/Rab-GAP domain of gyp1p"/>
    <property type="match status" value="2"/>
</dbReference>
<proteinExistence type="predicted"/>
<feature type="region of interest" description="Disordered" evidence="1">
    <location>
        <begin position="627"/>
        <end position="647"/>
    </location>
</feature>
<feature type="region of interest" description="Disordered" evidence="1">
    <location>
        <begin position="1"/>
        <end position="78"/>
    </location>
</feature>
<feature type="region of interest" description="Disordered" evidence="1">
    <location>
        <begin position="1020"/>
        <end position="1065"/>
    </location>
</feature>
<dbReference type="HOGENOM" id="CLU_005609_0_0_1"/>
<dbReference type="PANTHER" id="PTHR47219:SF20">
    <property type="entry name" value="TBC1 DOMAIN FAMILY MEMBER 2B"/>
    <property type="match status" value="1"/>
</dbReference>
<feature type="domain" description="Rab-GAP TBC" evidence="2">
    <location>
        <begin position="748"/>
        <end position="937"/>
    </location>
</feature>
<dbReference type="Pfam" id="PF00566">
    <property type="entry name" value="RabGAP-TBC"/>
    <property type="match status" value="1"/>
</dbReference>
<feature type="region of interest" description="Disordered" evidence="1">
    <location>
        <begin position="512"/>
        <end position="551"/>
    </location>
</feature>
<dbReference type="InterPro" id="IPR050302">
    <property type="entry name" value="Rab_GAP_TBC_domain"/>
</dbReference>
<evidence type="ECO:0000313" key="3">
    <source>
        <dbReference type="EMBL" id="CEJ81798.1"/>
    </source>
</evidence>
<feature type="compositionally biased region" description="Low complexity" evidence="1">
    <location>
        <begin position="637"/>
        <end position="646"/>
    </location>
</feature>
<dbReference type="FunFam" id="1.10.8.270:FF:000026">
    <property type="entry name" value="TBC (Tre-2/Bub2/Cdc16) domain family"/>
    <property type="match status" value="1"/>
</dbReference>
<dbReference type="PROSITE" id="PS50086">
    <property type="entry name" value="TBC_RABGAP"/>
    <property type="match status" value="1"/>
</dbReference>
<organism evidence="3 4">
    <name type="scientific">[Torrubiella] hemipterigena</name>
    <dbReference type="NCBI Taxonomy" id="1531966"/>
    <lineage>
        <taxon>Eukaryota</taxon>
        <taxon>Fungi</taxon>
        <taxon>Dikarya</taxon>
        <taxon>Ascomycota</taxon>
        <taxon>Pezizomycotina</taxon>
        <taxon>Sordariomycetes</taxon>
        <taxon>Hypocreomycetidae</taxon>
        <taxon>Hypocreales</taxon>
        <taxon>Clavicipitaceae</taxon>
        <taxon>Clavicipitaceae incertae sedis</taxon>
        <taxon>'Torrubiella' clade</taxon>
    </lineage>
</organism>
<dbReference type="InterPro" id="IPR035969">
    <property type="entry name" value="Rab-GAP_TBC_sf"/>
</dbReference>
<dbReference type="Gene3D" id="1.10.472.80">
    <property type="entry name" value="Ypt/Rab-GAP domain of gyp1p, domain 3"/>
    <property type="match status" value="1"/>
</dbReference>
<evidence type="ECO:0000256" key="1">
    <source>
        <dbReference type="SAM" id="MobiDB-lite"/>
    </source>
</evidence>
<evidence type="ECO:0000259" key="2">
    <source>
        <dbReference type="PROSITE" id="PS50086"/>
    </source>
</evidence>
<feature type="compositionally biased region" description="Polar residues" evidence="1">
    <location>
        <begin position="530"/>
        <end position="542"/>
    </location>
</feature>
<gene>
    <name evidence="3" type="ORF">VHEMI01909</name>
</gene>
<dbReference type="EMBL" id="CDHN01000001">
    <property type="protein sequence ID" value="CEJ81798.1"/>
    <property type="molecule type" value="Genomic_DNA"/>
</dbReference>
<sequence length="1065" mass="116558">MAAADVPAASKLERSISQQSTSSARSNRSATLRGRPRKLASQPGSASSSVAPSDKSLTSFPSFSPEAPSAPRFFENTDNIERLKTATQESEDSKRDRALSGHASIVESLIDRNVSGDALFADAPLGRSVPGALHQADDQHIERLIARHGAVSLVRQLATDLAQRDTQISSLRRRADERQRALRRILRECGLSTLDVETRLREVENDMKSDATLRRQEGGLSDMLSGAMQDDMSESTYTDNGVTGTTVRANTIAQPGSQTVGRRTTRGWKEYIWGTGTRKSNRPNVNGDAITAEAALRAHSAADRRPALPDDLFDPPDSRSVRSSSRASSIYSGYTSDRSQEPASLASMALKLVAGNVVQQPELPRGRATSYADISGAARAMSSASQRVGRPSAVGAGPRALMAMRRTTHSSIPTVNSTRQQAAESWNNMASSPPNALSARQESYGPVEMDAILPPETQPPTLNQMYNNYANNSHLTDRFGFIYDQRRKKRQREAAQMTKRIKQGTRAEMLTTGRNGISPNLLDDLPSPKWSVSSEGRPSTPGSIDDVVQDESKPKRWQDYLKIATFPTELLSHTPSVSASAIEVMETTGILSADNDDRARPHGIKPTGAGLVPIASPTTAIDSEATTQVSEQESMITAPTTGATTPDDTEPVKLLLQQLSEVHDVLQRDKAARWNEFLRKVRAERKREGDAAVAAANAAAEARFEQPAVILPETRVADGEMIGISGLGNKGKVGRAKWNEFKTLVLGGIPVTYRAKIWSECSGAVALRIPGYYDDIVAQNPEEDDPTVVGQIQMDIHRTLTDNIFFREGPGVQKLNEVLVAYSRRNKDVGYCQGMNLITANLLLITPSAEEAFWILASIVENILPHGYYDQSLISSRADQQVLRQYVTAVLPKLSAHLESLSIELEALTFQWFLSVFTDCLSAEALFRVWDVVLCTNDGSTFLFQVALALLKLNEQNLLKCDTPARIYTYINHQMTEHAISIDGLMQASEGLRREVRRDEVEQRRDKVIQAERDSIAERESIARKRKESSAAAKQQKLKTAETSETASIASSSAPLPAEEARPTE</sequence>
<reference evidence="3 4" key="1">
    <citation type="journal article" date="2015" name="Genome Announc.">
        <title>Draft Genome Sequence and Gene Annotation of the Entomopathogenic Fungus Verticillium hemipterigenum.</title>
        <authorList>
            <person name="Horn F."/>
            <person name="Habel A."/>
            <person name="Scharf D.H."/>
            <person name="Dworschak J."/>
            <person name="Brakhage A.A."/>
            <person name="Guthke R."/>
            <person name="Hertweck C."/>
            <person name="Linde J."/>
        </authorList>
    </citation>
    <scope>NUCLEOTIDE SEQUENCE [LARGE SCALE GENOMIC DNA]</scope>
</reference>
<dbReference type="PANTHER" id="PTHR47219">
    <property type="entry name" value="RAB GTPASE-ACTIVATING PROTEIN 1-LIKE"/>
    <property type="match status" value="1"/>
</dbReference>
<dbReference type="Proteomes" id="UP000039046">
    <property type="component" value="Unassembled WGS sequence"/>
</dbReference>
<feature type="compositionally biased region" description="Low complexity" evidence="1">
    <location>
        <begin position="321"/>
        <end position="332"/>
    </location>
</feature>
<accession>A0A0A1SN52</accession>
<name>A0A0A1SN52_9HYPO</name>
<dbReference type="Gene3D" id="1.10.8.270">
    <property type="entry name" value="putative rabgap domain of human tbc1 domain family member 14 like domains"/>
    <property type="match status" value="1"/>
</dbReference>
<dbReference type="GO" id="GO:0031267">
    <property type="term" value="F:small GTPase binding"/>
    <property type="evidence" value="ECO:0007669"/>
    <property type="project" value="TreeGrafter"/>
</dbReference>